<sequence>ALAHRAPPRAGLRGDVGRGAAVRQRGERDRRAQGGEHTLPPGGRLHARARGRRARPVVRERDDDGRDGGRGARAPARRRRRGTGRGAPGGRRRRRQRAPRRPRSGRRVHRHARDPDGGAGSGEHRQPGRHALARRFHRRRLARPLVAPVAPRAHPGRRSAGRRGVPAAHWRGAVVAAHRRQPSRRVVRRGEHHALAGTRLRGVGRALRGGRGVVRAEPQLGEPVAGQRLARARDRRDDHRRYRDGGRARLRVGDGHGGAHARGAHERAERARRGVRGATHRERSRARRDRPRRRCGRASCRPLARGTALPARRHRPM</sequence>
<feature type="non-terminal residue" evidence="2">
    <location>
        <position position="317"/>
    </location>
</feature>
<feature type="compositionally biased region" description="Basic and acidic residues" evidence="1">
    <location>
        <begin position="24"/>
        <end position="34"/>
    </location>
</feature>
<name>A0A6J4K6H6_9BACT</name>
<evidence type="ECO:0000313" key="2">
    <source>
        <dbReference type="EMBL" id="CAA9297424.1"/>
    </source>
</evidence>
<dbReference type="EMBL" id="CADCTX010000036">
    <property type="protein sequence ID" value="CAA9297424.1"/>
    <property type="molecule type" value="Genomic_DNA"/>
</dbReference>
<feature type="region of interest" description="Disordered" evidence="1">
    <location>
        <begin position="226"/>
        <end position="317"/>
    </location>
</feature>
<feature type="compositionally biased region" description="Low complexity" evidence="1">
    <location>
        <begin position="143"/>
        <end position="153"/>
    </location>
</feature>
<feature type="non-terminal residue" evidence="2">
    <location>
        <position position="1"/>
    </location>
</feature>
<evidence type="ECO:0000256" key="1">
    <source>
        <dbReference type="SAM" id="MobiDB-lite"/>
    </source>
</evidence>
<dbReference type="AlphaFoldDB" id="A0A6J4K6H6"/>
<feature type="compositionally biased region" description="Basic residues" evidence="1">
    <location>
        <begin position="45"/>
        <end position="56"/>
    </location>
</feature>
<feature type="compositionally biased region" description="Basic and acidic residues" evidence="1">
    <location>
        <begin position="57"/>
        <end position="70"/>
    </location>
</feature>
<feature type="compositionally biased region" description="Basic residues" evidence="1">
    <location>
        <begin position="282"/>
        <end position="296"/>
    </location>
</feature>
<feature type="compositionally biased region" description="Basic and acidic residues" evidence="1">
    <location>
        <begin position="263"/>
        <end position="272"/>
    </location>
</feature>
<feature type="compositionally biased region" description="Basic and acidic residues" evidence="1">
    <location>
        <begin position="231"/>
        <end position="254"/>
    </location>
</feature>
<feature type="region of interest" description="Disordered" evidence="1">
    <location>
        <begin position="1"/>
        <end position="166"/>
    </location>
</feature>
<reference evidence="2" key="1">
    <citation type="submission" date="2020-02" db="EMBL/GenBank/DDBJ databases">
        <authorList>
            <person name="Meier V. D."/>
        </authorList>
    </citation>
    <scope>NUCLEOTIDE SEQUENCE</scope>
    <source>
        <strain evidence="2">AVDCRST_MAG40</strain>
    </source>
</reference>
<organism evidence="2">
    <name type="scientific">uncultured Gemmatimonadaceae bacterium</name>
    <dbReference type="NCBI Taxonomy" id="246130"/>
    <lineage>
        <taxon>Bacteria</taxon>
        <taxon>Pseudomonadati</taxon>
        <taxon>Gemmatimonadota</taxon>
        <taxon>Gemmatimonadia</taxon>
        <taxon>Gemmatimonadales</taxon>
        <taxon>Gemmatimonadaceae</taxon>
        <taxon>environmental samples</taxon>
    </lineage>
</organism>
<proteinExistence type="predicted"/>
<protein>
    <submittedName>
        <fullName evidence="2">Uncharacterized protein</fullName>
    </submittedName>
</protein>
<gene>
    <name evidence="2" type="ORF">AVDCRST_MAG40-125</name>
</gene>
<feature type="compositionally biased region" description="Basic residues" evidence="1">
    <location>
        <begin position="127"/>
        <end position="142"/>
    </location>
</feature>
<accession>A0A6J4K6H6</accession>
<feature type="compositionally biased region" description="Basic residues" evidence="1">
    <location>
        <begin position="90"/>
        <end position="112"/>
    </location>
</feature>